<protein>
    <submittedName>
        <fullName evidence="2">Uncharacterized protein</fullName>
    </submittedName>
</protein>
<sequence>MLPALLDVRAAVLVLGALHHFCPQGYKQPDRDRGLWGIGLSDCSFPPITSAGWQRGSFSNPPPGAPLSDCRIIDHEILCSVYRLDISRSEQIFGSWESRGEAILCQDGSEKSRVETPRQMRQI</sequence>
<comment type="caution">
    <text evidence="2">The sequence shown here is derived from an EMBL/GenBank/DDBJ whole genome shotgun (WGS) entry which is preliminary data.</text>
</comment>
<dbReference type="AlphaFoldDB" id="A0A9N7UBH0"/>
<dbReference type="Proteomes" id="UP001153269">
    <property type="component" value="Unassembled WGS sequence"/>
</dbReference>
<evidence type="ECO:0000313" key="2">
    <source>
        <dbReference type="EMBL" id="CAB1427986.1"/>
    </source>
</evidence>
<keyword evidence="1" id="KW-0732">Signal</keyword>
<dbReference type="EMBL" id="CADEAL010001011">
    <property type="protein sequence ID" value="CAB1427986.1"/>
    <property type="molecule type" value="Genomic_DNA"/>
</dbReference>
<reference evidence="2" key="1">
    <citation type="submission" date="2020-03" db="EMBL/GenBank/DDBJ databases">
        <authorList>
            <person name="Weist P."/>
        </authorList>
    </citation>
    <scope>NUCLEOTIDE SEQUENCE</scope>
</reference>
<keyword evidence="3" id="KW-1185">Reference proteome</keyword>
<evidence type="ECO:0000256" key="1">
    <source>
        <dbReference type="SAM" id="SignalP"/>
    </source>
</evidence>
<gene>
    <name evidence="2" type="ORF">PLEPLA_LOCUS15940</name>
</gene>
<evidence type="ECO:0000313" key="3">
    <source>
        <dbReference type="Proteomes" id="UP001153269"/>
    </source>
</evidence>
<organism evidence="2 3">
    <name type="scientific">Pleuronectes platessa</name>
    <name type="common">European plaice</name>
    <dbReference type="NCBI Taxonomy" id="8262"/>
    <lineage>
        <taxon>Eukaryota</taxon>
        <taxon>Metazoa</taxon>
        <taxon>Chordata</taxon>
        <taxon>Craniata</taxon>
        <taxon>Vertebrata</taxon>
        <taxon>Euteleostomi</taxon>
        <taxon>Actinopterygii</taxon>
        <taxon>Neopterygii</taxon>
        <taxon>Teleostei</taxon>
        <taxon>Neoteleostei</taxon>
        <taxon>Acanthomorphata</taxon>
        <taxon>Carangaria</taxon>
        <taxon>Pleuronectiformes</taxon>
        <taxon>Pleuronectoidei</taxon>
        <taxon>Pleuronectidae</taxon>
        <taxon>Pleuronectes</taxon>
    </lineage>
</organism>
<feature type="chain" id="PRO_5040242731" evidence="1">
    <location>
        <begin position="17"/>
        <end position="123"/>
    </location>
</feature>
<accession>A0A9N7UBH0</accession>
<feature type="signal peptide" evidence="1">
    <location>
        <begin position="1"/>
        <end position="16"/>
    </location>
</feature>
<name>A0A9N7UBH0_PLEPL</name>
<proteinExistence type="predicted"/>